<evidence type="ECO:0000313" key="7">
    <source>
        <dbReference type="EMBL" id="GAA5519978.1"/>
    </source>
</evidence>
<dbReference type="InterPro" id="IPR010977">
    <property type="entry name" value="Aromatic_deC"/>
</dbReference>
<evidence type="ECO:0000256" key="4">
    <source>
        <dbReference type="ARBA" id="ARBA00022898"/>
    </source>
</evidence>
<sequence length="490" mass="50939">MSLTDLARPGAAPRATLDRALTNPTSLALARERIGLITEAARRAASYVAGARHRPIAPDPEAVAALDAFRRPLQDGPRDAREVLVELDTLGSPATVAQAQGRFFGFVNGGVDNAAGAAALLAGQWDQNPALPVMSPVASTLDEVAAGWVLDLLSLPPTATATFTPGATLANLTGILAGRDALLTRAGWSVNADGLFGAPALRVITGEEVHVSALKALRLAGLGVDRIERVPTDATGAIDAARFPTDTDHLTLVVLQAGNVNTGASDPFEAIIPGVRERGGWVHIDGAFGLWAAASPLLRHQVAGAALADSWGTDAHKWLNVPYDSGIAIVRERADLERTTAMSAAYVASGDARPLMSLGLQMSQRARGIETWAMLASNGRSGVADLIDRTCARARLFASLLCDAGVEVLAPVALNQVMVAFGSAPGGRGDDAVTAAVIEAAQREGTMWAGGTVWKGRPAMRISVSDQATTEDDVRASVAALLECWEAVRA</sequence>
<evidence type="ECO:0000256" key="5">
    <source>
        <dbReference type="ARBA" id="ARBA00023239"/>
    </source>
</evidence>
<dbReference type="Pfam" id="PF00282">
    <property type="entry name" value="Pyridoxal_deC"/>
    <property type="match status" value="1"/>
</dbReference>
<evidence type="ECO:0000256" key="2">
    <source>
        <dbReference type="ARBA" id="ARBA00009533"/>
    </source>
</evidence>
<dbReference type="InterPro" id="IPR015422">
    <property type="entry name" value="PyrdxlP-dep_Trfase_small"/>
</dbReference>
<dbReference type="RefSeq" id="WP_345380343.1">
    <property type="nucleotide sequence ID" value="NZ_BAABRR010000016.1"/>
</dbReference>
<dbReference type="InterPro" id="IPR015424">
    <property type="entry name" value="PyrdxlP-dep_Trfase"/>
</dbReference>
<dbReference type="PANTHER" id="PTHR11999">
    <property type="entry name" value="GROUP II PYRIDOXAL-5-PHOSPHATE DECARBOXYLASE"/>
    <property type="match status" value="1"/>
</dbReference>
<evidence type="ECO:0000256" key="3">
    <source>
        <dbReference type="ARBA" id="ARBA00022793"/>
    </source>
</evidence>
<keyword evidence="3" id="KW-0210">Decarboxylase</keyword>
<evidence type="ECO:0000256" key="6">
    <source>
        <dbReference type="RuleBase" id="RU000382"/>
    </source>
</evidence>
<dbReference type="Gene3D" id="3.40.640.10">
    <property type="entry name" value="Type I PLP-dependent aspartate aminotransferase-like (Major domain)"/>
    <property type="match status" value="1"/>
</dbReference>
<evidence type="ECO:0000256" key="1">
    <source>
        <dbReference type="ARBA" id="ARBA00001933"/>
    </source>
</evidence>
<reference evidence="7 8" key="1">
    <citation type="submission" date="2024-02" db="EMBL/GenBank/DDBJ databases">
        <title>Lysinimicrobium sediminis NBRC 112286.</title>
        <authorList>
            <person name="Ichikawa N."/>
            <person name="Katano-Makiyama Y."/>
            <person name="Hidaka K."/>
        </authorList>
    </citation>
    <scope>NUCLEOTIDE SEQUENCE [LARGE SCALE GENOMIC DNA]</scope>
    <source>
        <strain evidence="7 8">NBRC 112286</strain>
    </source>
</reference>
<keyword evidence="8" id="KW-1185">Reference proteome</keyword>
<gene>
    <name evidence="7" type="ORF">Lsed01_02439</name>
</gene>
<keyword evidence="4 6" id="KW-0663">Pyridoxal phosphate</keyword>
<comment type="caution">
    <text evidence="7">The sequence shown here is derived from an EMBL/GenBank/DDBJ whole genome shotgun (WGS) entry which is preliminary data.</text>
</comment>
<organism evidence="7 8">
    <name type="scientific">Demequina sediminis</name>
    <dbReference type="NCBI Taxonomy" id="1930058"/>
    <lineage>
        <taxon>Bacteria</taxon>
        <taxon>Bacillati</taxon>
        <taxon>Actinomycetota</taxon>
        <taxon>Actinomycetes</taxon>
        <taxon>Micrococcales</taxon>
        <taxon>Demequinaceae</taxon>
        <taxon>Demequina</taxon>
    </lineage>
</organism>
<protein>
    <recommendedName>
        <fullName evidence="9">Aspartate aminotransferase family protein</fullName>
    </recommendedName>
</protein>
<accession>A0ABP9WL67</accession>
<comment type="cofactor">
    <cofactor evidence="1 6">
        <name>pyridoxal 5'-phosphate</name>
        <dbReference type="ChEBI" id="CHEBI:597326"/>
    </cofactor>
</comment>
<proteinExistence type="inferred from homology"/>
<dbReference type="SUPFAM" id="SSF53383">
    <property type="entry name" value="PLP-dependent transferases"/>
    <property type="match status" value="1"/>
</dbReference>
<dbReference type="EMBL" id="BAABRR010000016">
    <property type="protein sequence ID" value="GAA5519978.1"/>
    <property type="molecule type" value="Genomic_DNA"/>
</dbReference>
<dbReference type="InterPro" id="IPR015421">
    <property type="entry name" value="PyrdxlP-dep_Trfase_major"/>
</dbReference>
<keyword evidence="5 6" id="KW-0456">Lyase</keyword>
<comment type="similarity">
    <text evidence="2 6">Belongs to the group II decarboxylase family.</text>
</comment>
<name>A0ABP9WL67_9MICO</name>
<dbReference type="PANTHER" id="PTHR11999:SF70">
    <property type="entry name" value="MIP05841P"/>
    <property type="match status" value="1"/>
</dbReference>
<evidence type="ECO:0000313" key="8">
    <source>
        <dbReference type="Proteomes" id="UP001426770"/>
    </source>
</evidence>
<evidence type="ECO:0008006" key="9">
    <source>
        <dbReference type="Google" id="ProtNLM"/>
    </source>
</evidence>
<dbReference type="Proteomes" id="UP001426770">
    <property type="component" value="Unassembled WGS sequence"/>
</dbReference>
<dbReference type="InterPro" id="IPR002129">
    <property type="entry name" value="PyrdxlP-dep_de-COase"/>
</dbReference>
<dbReference type="Gene3D" id="3.90.1150.10">
    <property type="entry name" value="Aspartate Aminotransferase, domain 1"/>
    <property type="match status" value="1"/>
</dbReference>